<evidence type="ECO:0000313" key="13">
    <source>
        <dbReference type="Proteomes" id="UP000625804"/>
    </source>
</evidence>
<evidence type="ECO:0000256" key="8">
    <source>
        <dbReference type="ARBA" id="ARBA00022989"/>
    </source>
</evidence>
<accession>A0A8J8KF61</accession>
<dbReference type="PANTHER" id="PTHR43495">
    <property type="entry name" value="GABA PERMEASE"/>
    <property type="match status" value="1"/>
</dbReference>
<dbReference type="GO" id="GO:0005886">
    <property type="term" value="C:plasma membrane"/>
    <property type="evidence" value="ECO:0007669"/>
    <property type="project" value="UniProtKB-SubCell"/>
</dbReference>
<feature type="transmembrane region" description="Helical" evidence="10">
    <location>
        <begin position="340"/>
        <end position="358"/>
    </location>
</feature>
<reference evidence="12" key="1">
    <citation type="submission" date="2020-06" db="EMBL/GenBank/DDBJ databases">
        <title>A novel thermopfilic bacterium from Erzurum, Turkey.</title>
        <authorList>
            <person name="Adiguzel A."/>
            <person name="Ay H."/>
            <person name="Baltaci M.O."/>
        </authorList>
    </citation>
    <scope>NUCLEOTIDE SEQUENCE</scope>
    <source>
        <strain evidence="12">P2</strain>
    </source>
</reference>
<keyword evidence="9 10" id="KW-0472">Membrane</keyword>
<evidence type="ECO:0000256" key="7">
    <source>
        <dbReference type="ARBA" id="ARBA00022970"/>
    </source>
</evidence>
<dbReference type="EMBL" id="JABTTE010000018">
    <property type="protein sequence ID" value="NSL52555.1"/>
    <property type="molecule type" value="Genomic_DNA"/>
</dbReference>
<organism evidence="12 13">
    <name type="scientific">Calidifontibacillus erzurumensis</name>
    <dbReference type="NCBI Taxonomy" id="2741433"/>
    <lineage>
        <taxon>Bacteria</taxon>
        <taxon>Bacillati</taxon>
        <taxon>Bacillota</taxon>
        <taxon>Bacilli</taxon>
        <taxon>Bacillales</taxon>
        <taxon>Bacillaceae</taxon>
        <taxon>Calidifontibacillus/Schinkia group</taxon>
        <taxon>Calidifontibacillus</taxon>
    </lineage>
</organism>
<sequence length="469" mass="51525">MNLEKVSHEKEGLQRGLSNRHIQLIALGGAIGVGLFYGSSATIQMAGPAILISYLIGGLVIFTIMRALGEMAVAEPVSGSFSSYANRYLGHFAGYLSGWTYWFMWVVVGMAEITVVGVYVNYWFPEVPQWLSALVALILITAVNLLNVKAFGEFEFWFALIKVLAIIGMILAGLGIILFGIGNGGEPIGFDNLWVNGGFIPNGITGILFSLVLVMFSFGGVELIGITAGEAKNPEKTLPLAINNVIWRILVFYIGALGIMMILYPWNEVGLDGSPFVLIFDKIGIPGAAHIINLVVLTAALSAFNSGLFSTGRMLYNLSLQNHGPKYFSKLNKNSTPSRGILFSSAFLLVAVFLNYIVPEKVFMYISSVATVAVITNWTVILLTQIKFRKVKSKEEVSRLKFKMPLHPYSSYFSLAFLAFVIIMIAFIEDMRVALFVAPIWFGLLYVGYKVKNRSISNDESVLLEKKLG</sequence>
<feature type="transmembrane region" description="Helical" evidence="10">
    <location>
        <begin position="160"/>
        <end position="182"/>
    </location>
</feature>
<feature type="transmembrane region" description="Helical" evidence="10">
    <location>
        <begin position="45"/>
        <end position="65"/>
    </location>
</feature>
<dbReference type="Pfam" id="PF00324">
    <property type="entry name" value="AA_permease"/>
    <property type="match status" value="1"/>
</dbReference>
<evidence type="ECO:0000256" key="4">
    <source>
        <dbReference type="ARBA" id="ARBA00022475"/>
    </source>
</evidence>
<keyword evidence="5" id="KW-0997">Cell inner membrane</keyword>
<feature type="transmembrane region" description="Helical" evidence="10">
    <location>
        <begin position="283"/>
        <end position="304"/>
    </location>
</feature>
<feature type="transmembrane region" description="Helical" evidence="10">
    <location>
        <begin position="433"/>
        <end position="449"/>
    </location>
</feature>
<evidence type="ECO:0000256" key="6">
    <source>
        <dbReference type="ARBA" id="ARBA00022692"/>
    </source>
</evidence>
<dbReference type="PANTHER" id="PTHR43495:SF4">
    <property type="entry name" value="AROMATIC AMINO ACID TRANSPORT PROTEIN AROP"/>
    <property type="match status" value="1"/>
</dbReference>
<dbReference type="RefSeq" id="WP_173731762.1">
    <property type="nucleotide sequence ID" value="NZ_JABTTE010000018.1"/>
</dbReference>
<keyword evidence="3" id="KW-0813">Transport</keyword>
<evidence type="ECO:0000256" key="9">
    <source>
        <dbReference type="ARBA" id="ARBA00023136"/>
    </source>
</evidence>
<comment type="subcellular location">
    <subcellularLocation>
        <location evidence="1">Cell inner membrane</location>
        <topology evidence="1">Multi-pass membrane protein</topology>
    </subcellularLocation>
</comment>
<evidence type="ECO:0000313" key="12">
    <source>
        <dbReference type="EMBL" id="NSL52555.1"/>
    </source>
</evidence>
<comment type="caution">
    <text evidence="12">The sequence shown here is derived from an EMBL/GenBank/DDBJ whole genome shotgun (WGS) entry which is preliminary data.</text>
</comment>
<keyword evidence="4" id="KW-1003">Cell membrane</keyword>
<comment type="similarity">
    <text evidence="2">Belongs to the amino acid-polyamine-organocation (APC) superfamily. Amino acid transporter (AAT) (TC 2.A.3.1) family.</text>
</comment>
<feature type="domain" description="Amino acid permease/ SLC12A" evidence="11">
    <location>
        <begin position="21"/>
        <end position="454"/>
    </location>
</feature>
<keyword evidence="13" id="KW-1185">Reference proteome</keyword>
<dbReference type="Gene3D" id="1.20.1740.10">
    <property type="entry name" value="Amino acid/polyamine transporter I"/>
    <property type="match status" value="1"/>
</dbReference>
<protein>
    <submittedName>
        <fullName evidence="12">Amino acid permease</fullName>
    </submittedName>
</protein>
<keyword evidence="8 10" id="KW-1133">Transmembrane helix</keyword>
<dbReference type="AlphaFoldDB" id="A0A8J8KF61"/>
<evidence type="ECO:0000256" key="2">
    <source>
        <dbReference type="ARBA" id="ARBA00008583"/>
    </source>
</evidence>
<feature type="transmembrane region" description="Helical" evidence="10">
    <location>
        <begin position="130"/>
        <end position="148"/>
    </location>
</feature>
<dbReference type="InterPro" id="IPR004841">
    <property type="entry name" value="AA-permease/SLC12A_dom"/>
</dbReference>
<evidence type="ECO:0000259" key="11">
    <source>
        <dbReference type="Pfam" id="PF00324"/>
    </source>
</evidence>
<dbReference type="GO" id="GO:0006865">
    <property type="term" value="P:amino acid transport"/>
    <property type="evidence" value="ECO:0007669"/>
    <property type="project" value="UniProtKB-KW"/>
</dbReference>
<dbReference type="Proteomes" id="UP000625804">
    <property type="component" value="Unassembled WGS sequence"/>
</dbReference>
<evidence type="ECO:0000256" key="1">
    <source>
        <dbReference type="ARBA" id="ARBA00004429"/>
    </source>
</evidence>
<keyword evidence="7" id="KW-0029">Amino-acid transport</keyword>
<dbReference type="GO" id="GO:0055085">
    <property type="term" value="P:transmembrane transport"/>
    <property type="evidence" value="ECO:0007669"/>
    <property type="project" value="InterPro"/>
</dbReference>
<evidence type="ECO:0000256" key="10">
    <source>
        <dbReference type="SAM" id="Phobius"/>
    </source>
</evidence>
<dbReference type="PROSITE" id="PS00218">
    <property type="entry name" value="AMINO_ACID_PERMEASE_1"/>
    <property type="match status" value="1"/>
</dbReference>
<dbReference type="FunFam" id="1.20.1740.10:FF:000001">
    <property type="entry name" value="Amino acid permease"/>
    <property type="match status" value="1"/>
</dbReference>
<feature type="transmembrane region" description="Helical" evidence="10">
    <location>
        <begin position="364"/>
        <end position="388"/>
    </location>
</feature>
<gene>
    <name evidence="12" type="ORF">HR057_12405</name>
</gene>
<keyword evidence="6 10" id="KW-0812">Transmembrane</keyword>
<feature type="transmembrane region" description="Helical" evidence="10">
    <location>
        <begin position="202"/>
        <end position="224"/>
    </location>
</feature>
<proteinExistence type="inferred from homology"/>
<feature type="transmembrane region" description="Helical" evidence="10">
    <location>
        <begin position="409"/>
        <end position="427"/>
    </location>
</feature>
<dbReference type="PIRSF" id="PIRSF006060">
    <property type="entry name" value="AA_transporter"/>
    <property type="match status" value="1"/>
</dbReference>
<name>A0A8J8KF61_9BACI</name>
<dbReference type="InterPro" id="IPR004840">
    <property type="entry name" value="Amino_acid_permease_CS"/>
</dbReference>
<evidence type="ECO:0000256" key="3">
    <source>
        <dbReference type="ARBA" id="ARBA00022448"/>
    </source>
</evidence>
<evidence type="ECO:0000256" key="5">
    <source>
        <dbReference type="ARBA" id="ARBA00022519"/>
    </source>
</evidence>
<feature type="transmembrane region" description="Helical" evidence="10">
    <location>
        <begin position="21"/>
        <end position="39"/>
    </location>
</feature>
<feature type="transmembrane region" description="Helical" evidence="10">
    <location>
        <begin position="245"/>
        <end position="263"/>
    </location>
</feature>